<sequence length="457" mass="52096">MHIIILGLTAVIAAASVCLFLHHDQAERTITFQESSAPLDNPLTGYAPPAENVGECEDSRLVYIGLTWAVWEPEPGEYDTEALEERYHISRWKEEGKHGILRFLCDLPGEEDHMDIPDWLYDRTGDGVFYDTSYGQGYAPDYSNAYLRERHRLALEALADYFGGDAFVAYIELGSLGHWGEWHTNTDEGLLPLPDAGICQEYVADYQEYFPEGRLLMRRNYTMAAEGGMGLYNDMTGSPEATREWLGWLREGGSFETAGAPLKYRGMEDFWEVAPCGGEFTSAYPMGELLGERLLETRQMIRESHMTFLGPKCPEGSEKEAEGADLIREELGYRYYISRMEIRRSHGPGQMQVELTWENTGIAPIYWDWPVTLYVYDGDGNLRHQEETGLRLSKLLPGETAETLSQIPFTEDLEKGCQIGIGITDPQKRVSLYLAMESERRDQIQIIYTEHERIEKR</sequence>
<accession>A0A9D1R897</accession>
<comment type="caution">
    <text evidence="2">The sequence shown here is derived from an EMBL/GenBank/DDBJ whole genome shotgun (WGS) entry which is preliminary data.</text>
</comment>
<proteinExistence type="predicted"/>
<evidence type="ECO:0000259" key="1">
    <source>
        <dbReference type="Pfam" id="PF16116"/>
    </source>
</evidence>
<reference evidence="2" key="2">
    <citation type="submission" date="2021-04" db="EMBL/GenBank/DDBJ databases">
        <authorList>
            <person name="Gilroy R."/>
        </authorList>
    </citation>
    <scope>NUCLEOTIDE SEQUENCE</scope>
    <source>
        <strain evidence="2">ChiSxjej1B13-11762</strain>
    </source>
</reference>
<evidence type="ECO:0000313" key="3">
    <source>
        <dbReference type="Proteomes" id="UP000824263"/>
    </source>
</evidence>
<organism evidence="2 3">
    <name type="scientific">Candidatus Dorea gallistercoris</name>
    <dbReference type="NCBI Taxonomy" id="2838542"/>
    <lineage>
        <taxon>Bacteria</taxon>
        <taxon>Bacillati</taxon>
        <taxon>Bacillota</taxon>
        <taxon>Clostridia</taxon>
        <taxon>Lachnospirales</taxon>
        <taxon>Lachnospiraceae</taxon>
        <taxon>Dorea</taxon>
    </lineage>
</organism>
<name>A0A9D1R897_9FIRM</name>
<dbReference type="InterPro" id="IPR017853">
    <property type="entry name" value="GH"/>
</dbReference>
<reference evidence="2" key="1">
    <citation type="journal article" date="2021" name="PeerJ">
        <title>Extensive microbial diversity within the chicken gut microbiome revealed by metagenomics and culture.</title>
        <authorList>
            <person name="Gilroy R."/>
            <person name="Ravi A."/>
            <person name="Getino M."/>
            <person name="Pursley I."/>
            <person name="Horton D.L."/>
            <person name="Alikhan N.F."/>
            <person name="Baker D."/>
            <person name="Gharbi K."/>
            <person name="Hall N."/>
            <person name="Watson M."/>
            <person name="Adriaenssens E.M."/>
            <person name="Foster-Nyarko E."/>
            <person name="Jarju S."/>
            <person name="Secka A."/>
            <person name="Antonio M."/>
            <person name="Oren A."/>
            <person name="Chaudhuri R.R."/>
            <person name="La Ragione R."/>
            <person name="Hildebrand F."/>
            <person name="Pallen M.J."/>
        </authorList>
    </citation>
    <scope>NUCLEOTIDE SEQUENCE</scope>
    <source>
        <strain evidence="2">ChiSxjej1B13-11762</strain>
    </source>
</reference>
<feature type="domain" description="DUF4832" evidence="1">
    <location>
        <begin position="272"/>
        <end position="430"/>
    </location>
</feature>
<evidence type="ECO:0000313" key="2">
    <source>
        <dbReference type="EMBL" id="HIW82764.1"/>
    </source>
</evidence>
<dbReference type="Pfam" id="PF16116">
    <property type="entry name" value="DUF4832"/>
    <property type="match status" value="1"/>
</dbReference>
<dbReference type="Gene3D" id="3.20.20.80">
    <property type="entry name" value="Glycosidases"/>
    <property type="match status" value="1"/>
</dbReference>
<dbReference type="AlphaFoldDB" id="A0A9D1R897"/>
<dbReference type="Proteomes" id="UP000824263">
    <property type="component" value="Unassembled WGS sequence"/>
</dbReference>
<gene>
    <name evidence="2" type="ORF">H9873_00340</name>
</gene>
<dbReference type="SUPFAM" id="SSF51445">
    <property type="entry name" value="(Trans)glycosidases"/>
    <property type="match status" value="1"/>
</dbReference>
<dbReference type="EMBL" id="DXGF01000008">
    <property type="protein sequence ID" value="HIW82764.1"/>
    <property type="molecule type" value="Genomic_DNA"/>
</dbReference>
<protein>
    <submittedName>
        <fullName evidence="2">DUF4832 domain-containing protein</fullName>
    </submittedName>
</protein>
<dbReference type="InterPro" id="IPR032267">
    <property type="entry name" value="DUF4832"/>
</dbReference>